<protein>
    <submittedName>
        <fullName evidence="2">Uncharacterized protein</fullName>
    </submittedName>
</protein>
<sequence>MIPLFLQISPFILNTVMTITAAMTARRRVDDDGAASLEVGDLWSVRNIYGCNFWFLGVDSASEATESLRDLDQGRQGESFSAEVKVNKELFPVDKESSSALILKVNKELFPVDKEPSSALILKVNKELFPVDKEPSSALILKRLGQEWSSLLQLRADMTLEVNYFNEIHAVWEPLIERVDGGRRSF</sequence>
<feature type="chain" id="PRO_5029678180" evidence="1">
    <location>
        <begin position="22"/>
        <end position="186"/>
    </location>
</feature>
<organism evidence="2 3">
    <name type="scientific">Dissostichus mawsoni</name>
    <name type="common">Antarctic cod</name>
    <dbReference type="NCBI Taxonomy" id="36200"/>
    <lineage>
        <taxon>Eukaryota</taxon>
        <taxon>Metazoa</taxon>
        <taxon>Chordata</taxon>
        <taxon>Craniata</taxon>
        <taxon>Vertebrata</taxon>
        <taxon>Euteleostomi</taxon>
        <taxon>Actinopterygii</taxon>
        <taxon>Neopterygii</taxon>
        <taxon>Teleostei</taxon>
        <taxon>Neoteleostei</taxon>
        <taxon>Acanthomorphata</taxon>
        <taxon>Eupercaria</taxon>
        <taxon>Perciformes</taxon>
        <taxon>Notothenioidei</taxon>
        <taxon>Nototheniidae</taxon>
        <taxon>Dissostichus</taxon>
    </lineage>
</organism>
<keyword evidence="3" id="KW-1185">Reference proteome</keyword>
<evidence type="ECO:0000256" key="1">
    <source>
        <dbReference type="SAM" id="SignalP"/>
    </source>
</evidence>
<comment type="caution">
    <text evidence="2">The sequence shown here is derived from an EMBL/GenBank/DDBJ whole genome shotgun (WGS) entry which is preliminary data.</text>
</comment>
<name>A0A7J5X5G6_DISMA</name>
<evidence type="ECO:0000313" key="2">
    <source>
        <dbReference type="EMBL" id="KAF3832063.1"/>
    </source>
</evidence>
<feature type="signal peptide" evidence="1">
    <location>
        <begin position="1"/>
        <end position="21"/>
    </location>
</feature>
<accession>A0A7J5X5G6</accession>
<dbReference type="EMBL" id="JAAKFY010000027">
    <property type="protein sequence ID" value="KAF3832063.1"/>
    <property type="molecule type" value="Genomic_DNA"/>
</dbReference>
<proteinExistence type="predicted"/>
<gene>
    <name evidence="2" type="ORF">F7725_025728</name>
</gene>
<dbReference type="AlphaFoldDB" id="A0A7J5X5G6"/>
<dbReference type="Proteomes" id="UP000518266">
    <property type="component" value="Unassembled WGS sequence"/>
</dbReference>
<reference evidence="2 3" key="1">
    <citation type="submission" date="2020-03" db="EMBL/GenBank/DDBJ databases">
        <title>Dissostichus mawsoni Genome sequencing and assembly.</title>
        <authorList>
            <person name="Park H."/>
        </authorList>
    </citation>
    <scope>NUCLEOTIDE SEQUENCE [LARGE SCALE GENOMIC DNA]</scope>
    <source>
        <strain evidence="2">DM0001</strain>
        <tissue evidence="2">Muscle</tissue>
    </source>
</reference>
<evidence type="ECO:0000313" key="3">
    <source>
        <dbReference type="Proteomes" id="UP000518266"/>
    </source>
</evidence>
<keyword evidence="1" id="KW-0732">Signal</keyword>
<dbReference type="OrthoDB" id="428159at2759"/>